<evidence type="ECO:0000313" key="2">
    <source>
        <dbReference type="EMBL" id="CAH2088322.1"/>
    </source>
</evidence>
<dbReference type="AlphaFoldDB" id="A0AAU9TR25"/>
<reference evidence="2" key="1">
    <citation type="submission" date="2022-03" db="EMBL/GenBank/DDBJ databases">
        <authorList>
            <person name="Tunstrom K."/>
        </authorList>
    </citation>
    <scope>NUCLEOTIDE SEQUENCE</scope>
</reference>
<evidence type="ECO:0000256" key="1">
    <source>
        <dbReference type="SAM" id="SignalP"/>
    </source>
</evidence>
<sequence>MFVRLLVFILILHRGLDYGPVAISGSVDYTLLPLKLENSTINNSLPPVSFRQLQTMYMKYNISPLLINLNAWYSLLVEEHKLSNVPRLQYAASVLNKTLRLPKSTSNLKLTVTAVMQYVALIESSSLLSNLEKPYMIKKTANDRVWNYLVRKLPKYEIVSGYQNENGHIEIITNRVVHKNISRFPELVMLQDDANYDYTIFYNLINVKASHKNGVIESTVIILKEELFLNLSKLLDVYDEILKISRARVLVIRDQVKDRRINVYRFLGHCLAASTINFELIYDVGNNNNEIYTELRKRKLYLDMSYNSRRLYYEYRNHKYH</sequence>
<protein>
    <submittedName>
        <fullName evidence="2">Uncharacterized protein</fullName>
    </submittedName>
</protein>
<name>A0AAU9TR25_EUPED</name>
<keyword evidence="3" id="KW-1185">Reference proteome</keyword>
<dbReference type="EMBL" id="CAKOGL010000007">
    <property type="protein sequence ID" value="CAH2088322.1"/>
    <property type="molecule type" value="Genomic_DNA"/>
</dbReference>
<feature type="chain" id="PRO_5043829789" evidence="1">
    <location>
        <begin position="18"/>
        <end position="321"/>
    </location>
</feature>
<evidence type="ECO:0000313" key="3">
    <source>
        <dbReference type="Proteomes" id="UP001153954"/>
    </source>
</evidence>
<feature type="signal peptide" evidence="1">
    <location>
        <begin position="1"/>
        <end position="17"/>
    </location>
</feature>
<accession>A0AAU9TR25</accession>
<gene>
    <name evidence="2" type="ORF">EEDITHA_LOCUS4493</name>
</gene>
<organism evidence="2 3">
    <name type="scientific">Euphydryas editha</name>
    <name type="common">Edith's checkerspot</name>
    <dbReference type="NCBI Taxonomy" id="104508"/>
    <lineage>
        <taxon>Eukaryota</taxon>
        <taxon>Metazoa</taxon>
        <taxon>Ecdysozoa</taxon>
        <taxon>Arthropoda</taxon>
        <taxon>Hexapoda</taxon>
        <taxon>Insecta</taxon>
        <taxon>Pterygota</taxon>
        <taxon>Neoptera</taxon>
        <taxon>Endopterygota</taxon>
        <taxon>Lepidoptera</taxon>
        <taxon>Glossata</taxon>
        <taxon>Ditrysia</taxon>
        <taxon>Papilionoidea</taxon>
        <taxon>Nymphalidae</taxon>
        <taxon>Nymphalinae</taxon>
        <taxon>Euphydryas</taxon>
    </lineage>
</organism>
<proteinExistence type="predicted"/>
<dbReference type="Proteomes" id="UP001153954">
    <property type="component" value="Unassembled WGS sequence"/>
</dbReference>
<comment type="caution">
    <text evidence="2">The sequence shown here is derived from an EMBL/GenBank/DDBJ whole genome shotgun (WGS) entry which is preliminary data.</text>
</comment>
<keyword evidence="1" id="KW-0732">Signal</keyword>